<dbReference type="Gene3D" id="3.30.40.10">
    <property type="entry name" value="Zinc/RING finger domain, C3HC4 (zinc finger)"/>
    <property type="match status" value="2"/>
</dbReference>
<dbReference type="PROSITE" id="PS01359">
    <property type="entry name" value="ZF_PHD_1"/>
    <property type="match status" value="1"/>
</dbReference>
<feature type="coiled-coil region" evidence="10">
    <location>
        <begin position="432"/>
        <end position="475"/>
    </location>
</feature>
<evidence type="ECO:0000256" key="7">
    <source>
        <dbReference type="ARBA" id="ARBA00023242"/>
    </source>
</evidence>
<dbReference type="eggNOG" id="KOG0955">
    <property type="taxonomic scope" value="Eukaryota"/>
</dbReference>
<dbReference type="HOGENOM" id="CLU_003589_1_0_1"/>
<dbReference type="InterPro" id="IPR000313">
    <property type="entry name" value="PWWP_dom"/>
</dbReference>
<gene>
    <name evidence="15" type="ORF">TRIADDRAFT_35784</name>
</gene>
<keyword evidence="6 8" id="KW-0103">Bromodomain</keyword>
<evidence type="ECO:0000256" key="9">
    <source>
        <dbReference type="PROSITE-ProRule" id="PRU00146"/>
    </source>
</evidence>
<dbReference type="PROSITE" id="PS50812">
    <property type="entry name" value="PWWP"/>
    <property type="match status" value="1"/>
</dbReference>
<dbReference type="GeneID" id="6753077"/>
<evidence type="ECO:0008006" key="17">
    <source>
        <dbReference type="Google" id="ProtNLM"/>
    </source>
</evidence>
<dbReference type="SMART" id="SM00249">
    <property type="entry name" value="PHD"/>
    <property type="match status" value="2"/>
</dbReference>
<reference evidence="15 16" key="1">
    <citation type="journal article" date="2008" name="Nature">
        <title>The Trichoplax genome and the nature of placozoans.</title>
        <authorList>
            <person name="Srivastava M."/>
            <person name="Begovic E."/>
            <person name="Chapman J."/>
            <person name="Putnam N.H."/>
            <person name="Hellsten U."/>
            <person name="Kawashima T."/>
            <person name="Kuo A."/>
            <person name="Mitros T."/>
            <person name="Salamov A."/>
            <person name="Carpenter M.L."/>
            <person name="Signorovitch A.Y."/>
            <person name="Moreno M.A."/>
            <person name="Kamm K."/>
            <person name="Grimwood J."/>
            <person name="Schmutz J."/>
            <person name="Shapiro H."/>
            <person name="Grigoriev I.V."/>
            <person name="Buss L.W."/>
            <person name="Schierwater B."/>
            <person name="Dellaporta S.L."/>
            <person name="Rokhsar D.S."/>
        </authorList>
    </citation>
    <scope>NUCLEOTIDE SEQUENCE [LARGE SCALE GENOMIC DNA]</scope>
    <source>
        <strain evidence="15 16">Grell-BS-1999</strain>
    </source>
</reference>
<keyword evidence="2" id="KW-0479">Metal-binding</keyword>
<dbReference type="SUPFAM" id="SSF47370">
    <property type="entry name" value="Bromodomain"/>
    <property type="match status" value="1"/>
</dbReference>
<dbReference type="InterPro" id="IPR019786">
    <property type="entry name" value="Zinc_finger_PHD-type_CS"/>
</dbReference>
<evidence type="ECO:0000256" key="4">
    <source>
        <dbReference type="ARBA" id="ARBA00022771"/>
    </source>
</evidence>
<sequence length="1050" mass="119945">MVQVEKEGKLHRIPIDQRLRVVLQEKENKVDENQMPAVFLAYGGESLQQLPQPVFDLIQHPKVCKGNFNLPQSYYRFIEKTSEELDEEIEYDLDDEDHYWLDLINEQRKSNGLNLISEDIFEYLMDRLEKESYFESRSSGVNGDNHPYIDEDAVCCICNDGECQNSNAILFCDMCNLAVHQECYGVPYIPEGQWLCRRCLNSPSRPVDCIFCPNKGGAFKQTDDNRWAHVVCGLWIPEVGFANAVFLEPIDSVEKIPAARWKLPCYLCKKRNSGACIQCYKANCYTAFHVTCAQQAGLYLKMEPLKENGVVVAVKKEAYCHAHSPPGHVAMGGSHAESSTQKIKHVRKTGDRRSNSVPVVSIPRLPMHKITKLGSKINIQRKAQFIQMIINYWMLKRQSRNGVPLLRRLQASHPTHRVAHQVTIDFKNADEAAVLKEQLQGWRHLRQDLERARLLIELVRKREKLKRDYMRLCQKVTDMRIRPLYSILKSCLYQLRERDCYEIFAEPVSLEEVKDYLSFIESPMDLSTMEKRLESGHYQSIVDFESDFYLMINNCLAYNQPDTIYYKWGVKVREAGKAIFKEVRRAIEYFVDPLSSLHKELKLENYNPFDLAIDAAAKDHLDDMQTKILEERLSNLSERMRSAKNIKHSGVRAMKIKQIKKEVASTRRQLNKLKEVKIKHVTKGQVNCNAKIQSELSDGNGSCIQFHNGVKRQTKIDEFLVRKTATDSRRTSNDIGMVNTVTSARRTSNDMGVVNSDREDFDRSCKRRKRKSVDENHRLDSKRIATNGIMQENGLLSPEIVAHPDDNANLLKYDIAGQSIEDNASIKHLNQSIGNNVCNQGEELQGKSLKPDVSIETPPSSTLGSLVGDAVCNGMNECEHSIPVNNSPDANSRQDESPSIEDTAIVNHQNHTADSASETVELNGQNGIMDDSTKNRYSHLDLVWAKCRGFPSYPALVIDSTTPNCGFVHNGITIPGPPADVLKNRLTGEDSAAVYLVLFFDVRRTWQWLPYYKLHPLGVDSDFDNEKLTESRKVSMRRNVMHAFERALKY</sequence>
<evidence type="ECO:0000256" key="10">
    <source>
        <dbReference type="SAM" id="Coils"/>
    </source>
</evidence>
<feature type="coiled-coil region" evidence="10">
    <location>
        <begin position="626"/>
        <end position="676"/>
    </location>
</feature>
<keyword evidence="3" id="KW-0677">Repeat</keyword>
<dbReference type="InterPro" id="IPR034732">
    <property type="entry name" value="EPHD"/>
</dbReference>
<feature type="domain" description="Bromo" evidence="11">
    <location>
        <begin position="496"/>
        <end position="566"/>
    </location>
</feature>
<keyword evidence="7" id="KW-0539">Nucleus</keyword>
<dbReference type="STRING" id="10228.B3RUK2"/>
<dbReference type="SUPFAM" id="SSF57903">
    <property type="entry name" value="FYVE/PHD zinc finger"/>
    <property type="match status" value="1"/>
</dbReference>
<dbReference type="PhylomeDB" id="B3RUK2"/>
<dbReference type="OrthoDB" id="20839at2759"/>
<dbReference type="InterPro" id="IPR019542">
    <property type="entry name" value="Enhancer_polycomb-like_N"/>
</dbReference>
<dbReference type="Pfam" id="PF13832">
    <property type="entry name" value="zf-HC5HC2H_2"/>
    <property type="match status" value="1"/>
</dbReference>
<dbReference type="Gene3D" id="1.20.920.10">
    <property type="entry name" value="Bromodomain-like"/>
    <property type="match status" value="1"/>
</dbReference>
<evidence type="ECO:0000256" key="5">
    <source>
        <dbReference type="ARBA" id="ARBA00022833"/>
    </source>
</evidence>
<keyword evidence="5" id="KW-0862">Zinc</keyword>
<dbReference type="KEGG" id="tad:TRIADDRAFT_35784"/>
<dbReference type="InterPro" id="IPR050701">
    <property type="entry name" value="Histone_Mod_Regulator"/>
</dbReference>
<dbReference type="InterPro" id="IPR036427">
    <property type="entry name" value="Bromodomain-like_sf"/>
</dbReference>
<dbReference type="InterPro" id="IPR001487">
    <property type="entry name" value="Bromodomain"/>
</dbReference>
<dbReference type="GO" id="GO:0070776">
    <property type="term" value="C:MOZ/MORF histone acetyltransferase complex"/>
    <property type="evidence" value="ECO:0000318"/>
    <property type="project" value="GO_Central"/>
</dbReference>
<dbReference type="Pfam" id="PF00439">
    <property type="entry name" value="Bromodomain"/>
    <property type="match status" value="1"/>
</dbReference>
<dbReference type="FunFam" id="3.30.40.10:FF:000007">
    <property type="entry name" value="Bromodomain containing 1, isoform CRA_b"/>
    <property type="match status" value="1"/>
</dbReference>
<evidence type="ECO:0000256" key="8">
    <source>
        <dbReference type="PROSITE-ProRule" id="PRU00035"/>
    </source>
</evidence>
<evidence type="ECO:0000256" key="1">
    <source>
        <dbReference type="ARBA" id="ARBA00004123"/>
    </source>
</evidence>
<feature type="domain" description="PWWP" evidence="13">
    <location>
        <begin position="939"/>
        <end position="1020"/>
    </location>
</feature>
<dbReference type="Gene3D" id="2.30.30.140">
    <property type="match status" value="1"/>
</dbReference>
<dbReference type="SUPFAM" id="SSF63748">
    <property type="entry name" value="Tudor/PWWP/MBT"/>
    <property type="match status" value="1"/>
</dbReference>
<accession>B3RUK2</accession>
<dbReference type="PRINTS" id="PR00503">
    <property type="entry name" value="BROMODOMAIN"/>
</dbReference>
<dbReference type="Pfam" id="PF00855">
    <property type="entry name" value="PWWP"/>
    <property type="match status" value="1"/>
</dbReference>
<dbReference type="SMART" id="SM00293">
    <property type="entry name" value="PWWP"/>
    <property type="match status" value="1"/>
</dbReference>
<dbReference type="CDD" id="cd15670">
    <property type="entry name" value="ePHD_BRPF"/>
    <property type="match status" value="1"/>
</dbReference>
<dbReference type="CTD" id="6753077"/>
<dbReference type="PROSITE" id="PS51805">
    <property type="entry name" value="EPHD"/>
    <property type="match status" value="1"/>
</dbReference>
<dbReference type="GO" id="GO:0006357">
    <property type="term" value="P:regulation of transcription by RNA polymerase II"/>
    <property type="evidence" value="ECO:0000318"/>
    <property type="project" value="GO_Central"/>
</dbReference>
<name>B3RUK2_TRIAD</name>
<evidence type="ECO:0000256" key="2">
    <source>
        <dbReference type="ARBA" id="ARBA00022723"/>
    </source>
</evidence>
<dbReference type="OMA" id="GMWISTD"/>
<evidence type="ECO:0000259" key="12">
    <source>
        <dbReference type="PROSITE" id="PS50016"/>
    </source>
</evidence>
<keyword evidence="16" id="KW-1185">Reference proteome</keyword>
<keyword evidence="4 9" id="KW-0863">Zinc-finger</keyword>
<proteinExistence type="predicted"/>
<comment type="subcellular location">
    <subcellularLocation>
        <location evidence="1">Nucleus</location>
    </subcellularLocation>
</comment>
<dbReference type="GO" id="GO:0008270">
    <property type="term" value="F:zinc ion binding"/>
    <property type="evidence" value="ECO:0007669"/>
    <property type="project" value="UniProtKB-KW"/>
</dbReference>
<evidence type="ECO:0000259" key="11">
    <source>
        <dbReference type="PROSITE" id="PS50014"/>
    </source>
</evidence>
<dbReference type="InterPro" id="IPR019787">
    <property type="entry name" value="Znf_PHD-finger"/>
</dbReference>
<keyword evidence="10" id="KW-0175">Coiled coil</keyword>
<dbReference type="InterPro" id="IPR001965">
    <property type="entry name" value="Znf_PHD"/>
</dbReference>
<evidence type="ECO:0000256" key="3">
    <source>
        <dbReference type="ARBA" id="ARBA00022737"/>
    </source>
</evidence>
<dbReference type="PANTHER" id="PTHR13793:SF107">
    <property type="entry name" value="BROMODOMAIN-CONTAINING PROTEIN HOMOLOG"/>
    <property type="match status" value="1"/>
</dbReference>
<dbReference type="InterPro" id="IPR013083">
    <property type="entry name" value="Znf_RING/FYVE/PHD"/>
</dbReference>
<dbReference type="SMART" id="SM00297">
    <property type="entry name" value="BROMO"/>
    <property type="match status" value="1"/>
</dbReference>
<feature type="domain" description="PHD-type" evidence="12">
    <location>
        <begin position="152"/>
        <end position="202"/>
    </location>
</feature>
<dbReference type="AlphaFoldDB" id="B3RUK2"/>
<evidence type="ECO:0000313" key="15">
    <source>
        <dbReference type="EMBL" id="EDV25831.1"/>
    </source>
</evidence>
<dbReference type="FunFam" id="3.30.40.10:FF:000008">
    <property type="entry name" value="Bromodomain containing 1, isoform CRA_a"/>
    <property type="match status" value="1"/>
</dbReference>
<feature type="non-terminal residue" evidence="15">
    <location>
        <position position="1050"/>
    </location>
</feature>
<dbReference type="Proteomes" id="UP000009022">
    <property type="component" value="Unassembled WGS sequence"/>
</dbReference>
<dbReference type="InterPro" id="IPR011011">
    <property type="entry name" value="Znf_FYVE_PHD"/>
</dbReference>
<dbReference type="Pfam" id="PF10513">
    <property type="entry name" value="EPL1"/>
    <property type="match status" value="1"/>
</dbReference>
<protein>
    <recommendedName>
        <fullName evidence="17">Peregrin</fullName>
    </recommendedName>
</protein>
<dbReference type="EMBL" id="DS985244">
    <property type="protein sequence ID" value="EDV25831.1"/>
    <property type="molecule type" value="Genomic_DNA"/>
</dbReference>
<dbReference type="PROSITE" id="PS50016">
    <property type="entry name" value="ZF_PHD_2"/>
    <property type="match status" value="1"/>
</dbReference>
<evidence type="ECO:0000256" key="6">
    <source>
        <dbReference type="ARBA" id="ARBA00023117"/>
    </source>
</evidence>
<dbReference type="PANTHER" id="PTHR13793">
    <property type="entry name" value="PHD FINGER PROTEINS"/>
    <property type="match status" value="1"/>
</dbReference>
<dbReference type="FunFam" id="2.30.30.140:FF:000008">
    <property type="entry name" value="Bromodomain containing 1, isoform CRA_b"/>
    <property type="match status" value="1"/>
</dbReference>
<evidence type="ECO:0000259" key="14">
    <source>
        <dbReference type="PROSITE" id="PS51805"/>
    </source>
</evidence>
<feature type="domain" description="PHD-type" evidence="14">
    <location>
        <begin position="206"/>
        <end position="324"/>
    </location>
</feature>
<dbReference type="CDD" id="cd15572">
    <property type="entry name" value="PHD_BRPF"/>
    <property type="match status" value="1"/>
</dbReference>
<dbReference type="RefSeq" id="XP_002111864.1">
    <property type="nucleotide sequence ID" value="XM_002111828.1"/>
</dbReference>
<evidence type="ECO:0000259" key="13">
    <source>
        <dbReference type="PROSITE" id="PS50812"/>
    </source>
</evidence>
<evidence type="ECO:0000313" key="16">
    <source>
        <dbReference type="Proteomes" id="UP000009022"/>
    </source>
</evidence>
<dbReference type="PROSITE" id="PS50014">
    <property type="entry name" value="BROMODOMAIN_2"/>
    <property type="match status" value="1"/>
</dbReference>
<organism evidence="15 16">
    <name type="scientific">Trichoplax adhaerens</name>
    <name type="common">Trichoplax reptans</name>
    <dbReference type="NCBI Taxonomy" id="10228"/>
    <lineage>
        <taxon>Eukaryota</taxon>
        <taxon>Metazoa</taxon>
        <taxon>Placozoa</taxon>
        <taxon>Uniplacotomia</taxon>
        <taxon>Trichoplacea</taxon>
        <taxon>Trichoplacidae</taxon>
        <taxon>Trichoplax</taxon>
    </lineage>
</organism>
<dbReference type="FunCoup" id="B3RUK2">
    <property type="interactions" value="2192"/>
</dbReference>
<dbReference type="InParanoid" id="B3RUK2"/>
<dbReference type="GO" id="GO:0005634">
    <property type="term" value="C:nucleus"/>
    <property type="evidence" value="ECO:0007669"/>
    <property type="project" value="UniProtKB-SubCell"/>
</dbReference>
<dbReference type="CDD" id="cd05839">
    <property type="entry name" value="PWWP_BRPF"/>
    <property type="match status" value="1"/>
</dbReference>
<dbReference type="Pfam" id="PF13831">
    <property type="entry name" value="PHD_2"/>
    <property type="match status" value="1"/>
</dbReference>